<dbReference type="EMBL" id="GBEZ01023326">
    <property type="protein sequence ID" value="JAC63554.1"/>
    <property type="molecule type" value="Transcribed_RNA"/>
</dbReference>
<feature type="region of interest" description="Disordered" evidence="1">
    <location>
        <begin position="102"/>
        <end position="129"/>
    </location>
</feature>
<protein>
    <submittedName>
        <fullName evidence="2">Uncharacterized protein</fullName>
    </submittedName>
</protein>
<evidence type="ECO:0000313" key="2">
    <source>
        <dbReference type="EMBL" id="JAC63554.1"/>
    </source>
</evidence>
<feature type="compositionally biased region" description="Basic and acidic residues" evidence="1">
    <location>
        <begin position="330"/>
        <end position="339"/>
    </location>
</feature>
<feature type="region of interest" description="Disordered" evidence="1">
    <location>
        <begin position="456"/>
        <end position="488"/>
    </location>
</feature>
<sequence length="668" mass="72696">SLYVLDTAEPVLVELSPVRESLLFRGEFFKSAKYKSRLNMRSSYVSEAQEAQNAVAKLPQISPLRRTLSLHGVEDASQKSSHRSLSPLAPLGSVKSSAGANFHPHSLASVRPGSQDVTQSSPEFERLPRRLSNFELSSDQDLYSNANSKTAKTRKSRGSAGFSSSFDGDSMKISGYERVKSWQNSDSHNLSKSTSFKNLKTESLSIRVFSRLDKLAESCSPAEQGKTTKSSSHTGSFRNVLSSRSVTAGDKSETDILSCKSRTFSSRRLSVDDSSYRPGGATARHRRSTLTRAKSCDFNKHKNFGKRYTNAAATESEISSFDTGSPAGKQRKEASEVVHRPSNSSFQRSASVGKRVSFAQEEICTPESADPREVCWPEEFWLVCGRAICFGAYFQGNGCGCSNLELESHILQQWVLYQGAALFEHCLNKLFDLTPREGGSKYELALQRLEREEQKKSEESLLPSLAGTVHGKKDSLPPEMGNEPVGRQEGPSLLMRVATRRSLPVEIASAARACLSKPEGIDPGAGPRPAAAGTAPPAVAAAVAKVVDDAAESALLERRLEAVYISFARFGCWRPDKLASPQMCSNMSAARFQALCAEAGLLDGKRVTASAVRQAFHASLDKTTHALEFPHFIAALSKVSLLGRSSLDSVLGAVLQINKEGLLRIHMD</sequence>
<dbReference type="SUPFAM" id="SSF47473">
    <property type="entry name" value="EF-hand"/>
    <property type="match status" value="1"/>
</dbReference>
<dbReference type="Gene3D" id="1.10.238.10">
    <property type="entry name" value="EF-hand"/>
    <property type="match status" value="1"/>
</dbReference>
<gene>
    <name evidence="2" type="ORF">TSPGSL018_20367</name>
</gene>
<accession>A0A061QYM9</accession>
<reference evidence="2" key="1">
    <citation type="submission" date="2014-05" db="EMBL/GenBank/DDBJ databases">
        <title>The transcriptome of the halophilic microalga Tetraselmis sp. GSL018 isolated from the Great Salt Lake, Utah.</title>
        <authorList>
            <person name="Jinkerson R.E."/>
            <person name="D'Adamo S."/>
            <person name="Posewitz M.C."/>
        </authorList>
    </citation>
    <scope>NUCLEOTIDE SEQUENCE</scope>
    <source>
        <strain evidence="2">GSL018</strain>
    </source>
</reference>
<dbReference type="InterPro" id="IPR011992">
    <property type="entry name" value="EF-hand-dom_pair"/>
</dbReference>
<feature type="region of interest" description="Disordered" evidence="1">
    <location>
        <begin position="145"/>
        <end position="164"/>
    </location>
</feature>
<feature type="compositionally biased region" description="Low complexity" evidence="1">
    <location>
        <begin position="225"/>
        <end position="236"/>
    </location>
</feature>
<name>A0A061QYM9_9CHLO</name>
<feature type="region of interest" description="Disordered" evidence="1">
    <location>
        <begin position="317"/>
        <end position="344"/>
    </location>
</feature>
<feature type="non-terminal residue" evidence="2">
    <location>
        <position position="1"/>
    </location>
</feature>
<proteinExistence type="predicted"/>
<dbReference type="AlphaFoldDB" id="A0A061QYM9"/>
<evidence type="ECO:0000256" key="1">
    <source>
        <dbReference type="SAM" id="MobiDB-lite"/>
    </source>
</evidence>
<organism evidence="2">
    <name type="scientific">Tetraselmis sp. GSL018</name>
    <dbReference type="NCBI Taxonomy" id="582737"/>
    <lineage>
        <taxon>Eukaryota</taxon>
        <taxon>Viridiplantae</taxon>
        <taxon>Chlorophyta</taxon>
        <taxon>core chlorophytes</taxon>
        <taxon>Chlorodendrophyceae</taxon>
        <taxon>Chlorodendrales</taxon>
        <taxon>Chlorodendraceae</taxon>
        <taxon>Tetraselmis</taxon>
    </lineage>
</organism>
<feature type="region of interest" description="Disordered" evidence="1">
    <location>
        <begin position="219"/>
        <end position="238"/>
    </location>
</feature>